<dbReference type="AlphaFoldDB" id="A0A2Z2KI11"/>
<dbReference type="RefSeq" id="WP_087913456.1">
    <property type="nucleotide sequence ID" value="NZ_CP021780.1"/>
</dbReference>
<gene>
    <name evidence="1" type="ORF">B9T62_00320</name>
</gene>
<dbReference type="OrthoDB" id="2615845at2"/>
<dbReference type="EMBL" id="CP021780">
    <property type="protein sequence ID" value="ASA19431.1"/>
    <property type="molecule type" value="Genomic_DNA"/>
</dbReference>
<evidence type="ECO:0000313" key="1">
    <source>
        <dbReference type="EMBL" id="ASA19431.1"/>
    </source>
</evidence>
<evidence type="ECO:0000313" key="2">
    <source>
        <dbReference type="Proteomes" id="UP000249890"/>
    </source>
</evidence>
<dbReference type="Proteomes" id="UP000249890">
    <property type="component" value="Chromosome"/>
</dbReference>
<proteinExistence type="predicted"/>
<name>A0A2Z2KI11_9BACL</name>
<dbReference type="KEGG" id="pdh:B9T62_00320"/>
<sequence length="159" mass="17888">MRNKLWIITGVALLGILYSGYAYLQPRPIEQEYNSMIYSNDNDFTKRTTMRLKGDLYQKIVGGGRIQAELTADDEFSYKVTLEKQDDHYFGAIILIALGEQASTHTIGTVMLSEELDKAWLKLDEVNDKYQLVEGYISGPASSREAALQVAREVMGAPE</sequence>
<reference evidence="1 2" key="1">
    <citation type="submission" date="2017-06" db="EMBL/GenBank/DDBJ databases">
        <title>Complete genome sequence of Paenibacillus donghaensis KCTC 13049T isolated from East Sea sediment, South Korea.</title>
        <authorList>
            <person name="Jung B.K."/>
            <person name="Hong S.-J."/>
            <person name="Shin J.-H."/>
        </authorList>
    </citation>
    <scope>NUCLEOTIDE SEQUENCE [LARGE SCALE GENOMIC DNA]</scope>
    <source>
        <strain evidence="1 2">KCTC 13049</strain>
    </source>
</reference>
<organism evidence="1 2">
    <name type="scientific">Paenibacillus donghaensis</name>
    <dbReference type="NCBI Taxonomy" id="414771"/>
    <lineage>
        <taxon>Bacteria</taxon>
        <taxon>Bacillati</taxon>
        <taxon>Bacillota</taxon>
        <taxon>Bacilli</taxon>
        <taxon>Bacillales</taxon>
        <taxon>Paenibacillaceae</taxon>
        <taxon>Paenibacillus</taxon>
    </lineage>
</organism>
<accession>A0A2Z2KI11</accession>
<protein>
    <submittedName>
        <fullName evidence="1">Uncharacterized protein</fullName>
    </submittedName>
</protein>
<keyword evidence="2" id="KW-1185">Reference proteome</keyword>